<feature type="compositionally biased region" description="Polar residues" evidence="1">
    <location>
        <begin position="232"/>
        <end position="244"/>
    </location>
</feature>
<feature type="compositionally biased region" description="Polar residues" evidence="1">
    <location>
        <begin position="258"/>
        <end position="267"/>
    </location>
</feature>
<keyword evidence="2" id="KW-1133">Transmembrane helix</keyword>
<feature type="compositionally biased region" description="Polar residues" evidence="1">
    <location>
        <begin position="552"/>
        <end position="561"/>
    </location>
</feature>
<feature type="compositionally biased region" description="Low complexity" evidence="1">
    <location>
        <begin position="1103"/>
        <end position="1112"/>
    </location>
</feature>
<name>A0A6A5UY49_9PLEO</name>
<feature type="compositionally biased region" description="Low complexity" evidence="1">
    <location>
        <begin position="1023"/>
        <end position="1032"/>
    </location>
</feature>
<feature type="region of interest" description="Disordered" evidence="1">
    <location>
        <begin position="431"/>
        <end position="561"/>
    </location>
</feature>
<feature type="compositionally biased region" description="Basic residues" evidence="1">
    <location>
        <begin position="189"/>
        <end position="199"/>
    </location>
</feature>
<evidence type="ECO:0000313" key="4">
    <source>
        <dbReference type="Proteomes" id="UP000800036"/>
    </source>
</evidence>
<feature type="compositionally biased region" description="Basic and acidic residues" evidence="1">
    <location>
        <begin position="1035"/>
        <end position="1053"/>
    </location>
</feature>
<feature type="region of interest" description="Disordered" evidence="1">
    <location>
        <begin position="232"/>
        <end position="275"/>
    </location>
</feature>
<evidence type="ECO:0000313" key="3">
    <source>
        <dbReference type="EMBL" id="KAF1969350.1"/>
    </source>
</evidence>
<sequence length="1361" mass="148683">MELSITMIAAVSAGVGALIIGLIVLNVILLVRKHREHHRYMANLDEREIAIAKAQENVKRKSIAKPRAVLRRNTILPFNSESGWGNLPSVETIDPPKTPSILPHYAPPKPSGFLAKPKRLSWSFLGRRSSGKAIPMKGIRVSVLSTVVESPKPSPLAPVLSGPLAEPSSTQKIQSHTSSDESLLNQHHPYFRNQKRHLKSRDDTLKPEPLRRSLTVKATPTTEIHSRLNRSQSVADIPDNNNPGKMTRFPRPQLHARSVSTSSQASGNPPIGGLLVPPLEIARIKAEARRQARRRSLLSRSPSQQSNSSYDSGNSYILATQPSLIMASTNSRVQKVAKREFRNSMIIGPRPFCDTLTLHGRNKQSQGSTKRSVARFSSATPATQTDLQAEKRNSLPTNSSSLYCFATKLNTADPVTLSGVSSPANSPLAIRGLATPKRRSGSHVTLYGSPEERRKSVSVLKSVSEIQSCPERQLSQASTQASSRRSSNGNPFQWDPAPMSAGRPSALKGSPSARKLGHKRQNCVRISLIPTELGSPSRSPSPCIHDVVEKSPQASSDNVQDPNLRLLSTRSLPRPPNTSFFAPGLKFNTTNIRASLTASSPTLSMTNYDQVSIVTPRKTQDQIGFPGAHQQNNHRMSTCSEFSIPSFPSPCHDLPEYNVMHSPPPTFALSPPSNGCGDNERSFDEMAMVSSPFEAGLSINSSPGGILLLDQCTPDFSYAGHQTPTDNLDCNFSSPFTTIPEEPSANCDRVQGYAQYRPEDSPPCSPKTVPSRSYFNRNDRAAYSLPIKNTTIPEEPLDIIDPAILTKDAFTSLNGPFDNRSGSVIEDLKTNRTSIHMPSSPLAAVHAMQPLIDAVFPPMSSLEPPGLFIQSSPSSLYSSPSPSPSFPPLPMAPSSPRPAHAQLPTITPALNFAAMPMLTPCGPRDPPPRSLRSSIQTLRRMNSDTKKGGKEERRYANLGREDIIKLPGEESWLEDLDAYANKDDEALDEEKGRALIGDLGFYWEEDATMLELDSTFFAATVLSKSSSTSPKPTAKKGEDRKKEEKSKERKDELEPSSPRPSSPVTVTRDRSSSIWEDGEKFWASTPPPPQLSSAKKTPKRFRALSSSPASTRSSRKRAFEVAKDEAPVQEDTPNDKGKGVTPRERKAASGRYRKRSVLGVGTPNVEIHVIPPSSGVEGTLGSLYDADGFLSERYMAFRVEPIGLEDLPAFVDAIFRAHQGKNHWINTAYPDNLISAGQAQAIKTLQAASSHAERAVWEKAVDTATGEIVGGAIWFFYETRKSAASSSPSTDAELGEREEYMSAVGASIAKVSIIALDAARWLYEKCGFKVWQHATLAVPEKFAAKEKVRVFFMVRERAVAE</sequence>
<keyword evidence="4" id="KW-1185">Reference proteome</keyword>
<protein>
    <submittedName>
        <fullName evidence="3">Uncharacterized protein</fullName>
    </submittedName>
</protein>
<evidence type="ECO:0000256" key="1">
    <source>
        <dbReference type="SAM" id="MobiDB-lite"/>
    </source>
</evidence>
<proteinExistence type="predicted"/>
<feature type="compositionally biased region" description="Low complexity" evidence="1">
    <location>
        <begin position="298"/>
        <end position="309"/>
    </location>
</feature>
<feature type="compositionally biased region" description="Basic and acidic residues" evidence="1">
    <location>
        <begin position="1133"/>
        <end position="1147"/>
    </location>
</feature>
<feature type="compositionally biased region" description="Basic and acidic residues" evidence="1">
    <location>
        <begin position="1117"/>
        <end position="1126"/>
    </location>
</feature>
<feature type="region of interest" description="Disordered" evidence="1">
    <location>
        <begin position="1021"/>
        <end position="1151"/>
    </location>
</feature>
<dbReference type="OrthoDB" id="3546893at2759"/>
<accession>A0A6A5UY49</accession>
<feature type="region of interest" description="Disordered" evidence="1">
    <location>
        <begin position="357"/>
        <end position="394"/>
    </location>
</feature>
<keyword evidence="2" id="KW-0472">Membrane</keyword>
<feature type="compositionally biased region" description="Polar residues" evidence="1">
    <location>
        <begin position="167"/>
        <end position="185"/>
    </location>
</feature>
<feature type="compositionally biased region" description="Basic and acidic residues" evidence="1">
    <location>
        <begin position="941"/>
        <end position="952"/>
    </location>
</feature>
<feature type="region of interest" description="Disordered" evidence="1">
    <location>
        <begin position="292"/>
        <end position="314"/>
    </location>
</feature>
<feature type="compositionally biased region" description="Polar residues" evidence="1">
    <location>
        <begin position="363"/>
        <end position="387"/>
    </location>
</feature>
<feature type="region of interest" description="Disordered" evidence="1">
    <location>
        <begin position="872"/>
        <end position="902"/>
    </location>
</feature>
<dbReference type="EMBL" id="ML976710">
    <property type="protein sequence ID" value="KAF1969350.1"/>
    <property type="molecule type" value="Genomic_DNA"/>
</dbReference>
<feature type="compositionally biased region" description="Low complexity" evidence="1">
    <location>
        <begin position="475"/>
        <end position="487"/>
    </location>
</feature>
<keyword evidence="2" id="KW-0812">Transmembrane</keyword>
<feature type="compositionally biased region" description="Basic and acidic residues" evidence="1">
    <location>
        <begin position="200"/>
        <end position="211"/>
    </location>
</feature>
<organism evidence="3 4">
    <name type="scientific">Bimuria novae-zelandiae CBS 107.79</name>
    <dbReference type="NCBI Taxonomy" id="1447943"/>
    <lineage>
        <taxon>Eukaryota</taxon>
        <taxon>Fungi</taxon>
        <taxon>Dikarya</taxon>
        <taxon>Ascomycota</taxon>
        <taxon>Pezizomycotina</taxon>
        <taxon>Dothideomycetes</taxon>
        <taxon>Pleosporomycetidae</taxon>
        <taxon>Pleosporales</taxon>
        <taxon>Massarineae</taxon>
        <taxon>Didymosphaeriaceae</taxon>
        <taxon>Bimuria</taxon>
    </lineage>
</organism>
<feature type="transmembrane region" description="Helical" evidence="2">
    <location>
        <begin position="6"/>
        <end position="31"/>
    </location>
</feature>
<dbReference type="Proteomes" id="UP000800036">
    <property type="component" value="Unassembled WGS sequence"/>
</dbReference>
<reference evidence="3" key="1">
    <citation type="journal article" date="2020" name="Stud. Mycol.">
        <title>101 Dothideomycetes genomes: a test case for predicting lifestyles and emergence of pathogens.</title>
        <authorList>
            <person name="Haridas S."/>
            <person name="Albert R."/>
            <person name="Binder M."/>
            <person name="Bloem J."/>
            <person name="Labutti K."/>
            <person name="Salamov A."/>
            <person name="Andreopoulos B."/>
            <person name="Baker S."/>
            <person name="Barry K."/>
            <person name="Bills G."/>
            <person name="Bluhm B."/>
            <person name="Cannon C."/>
            <person name="Castanera R."/>
            <person name="Culley D."/>
            <person name="Daum C."/>
            <person name="Ezra D."/>
            <person name="Gonzalez J."/>
            <person name="Henrissat B."/>
            <person name="Kuo A."/>
            <person name="Liang C."/>
            <person name="Lipzen A."/>
            <person name="Lutzoni F."/>
            <person name="Magnuson J."/>
            <person name="Mondo S."/>
            <person name="Nolan M."/>
            <person name="Ohm R."/>
            <person name="Pangilinan J."/>
            <person name="Park H.-J."/>
            <person name="Ramirez L."/>
            <person name="Alfaro M."/>
            <person name="Sun H."/>
            <person name="Tritt A."/>
            <person name="Yoshinaga Y."/>
            <person name="Zwiers L.-H."/>
            <person name="Turgeon B."/>
            <person name="Goodwin S."/>
            <person name="Spatafora J."/>
            <person name="Crous P."/>
            <person name="Grigoriev I."/>
        </authorList>
    </citation>
    <scope>NUCLEOTIDE SEQUENCE</scope>
    <source>
        <strain evidence="3">CBS 107.79</strain>
    </source>
</reference>
<evidence type="ECO:0000256" key="2">
    <source>
        <dbReference type="SAM" id="Phobius"/>
    </source>
</evidence>
<gene>
    <name evidence="3" type="ORF">BU23DRAFT_601575</name>
</gene>
<feature type="compositionally biased region" description="Pro residues" evidence="1">
    <location>
        <begin position="881"/>
        <end position="896"/>
    </location>
</feature>
<feature type="region of interest" description="Disordered" evidence="1">
    <location>
        <begin position="919"/>
        <end position="952"/>
    </location>
</feature>
<feature type="region of interest" description="Disordered" evidence="1">
    <location>
        <begin position="150"/>
        <end position="219"/>
    </location>
</feature>